<name>A0A8T1RGS2_CARIL</name>
<protein>
    <recommendedName>
        <fullName evidence="14">Protein kinase domain-containing protein</fullName>
    </recommendedName>
</protein>
<feature type="transmembrane region" description="Helical" evidence="13">
    <location>
        <begin position="9"/>
        <end position="31"/>
    </location>
</feature>
<dbReference type="PROSITE" id="PS00107">
    <property type="entry name" value="PROTEIN_KINASE_ATP"/>
    <property type="match status" value="1"/>
</dbReference>
<keyword evidence="4 13" id="KW-0812">Transmembrane</keyword>
<comment type="caution">
    <text evidence="15">The sequence shown here is derived from an EMBL/GenBank/DDBJ whole genome shotgun (WGS) entry which is preliminary data.</text>
</comment>
<dbReference type="InterPro" id="IPR000719">
    <property type="entry name" value="Prot_kinase_dom"/>
</dbReference>
<gene>
    <name evidence="15" type="ORF">CIPAW_01G011500</name>
</gene>
<keyword evidence="10 13" id="KW-0472">Membrane</keyword>
<feature type="binding site" evidence="12">
    <location>
        <position position="503"/>
    </location>
    <ligand>
        <name>ATP</name>
        <dbReference type="ChEBI" id="CHEBI:30616"/>
    </ligand>
</feature>
<keyword evidence="5" id="KW-0732">Signal</keyword>
<dbReference type="PROSITE" id="PS50011">
    <property type="entry name" value="PROTEIN_KINASE_DOM"/>
    <property type="match status" value="1"/>
</dbReference>
<dbReference type="InterPro" id="IPR001245">
    <property type="entry name" value="Ser-Thr/Tyr_kinase_cat_dom"/>
</dbReference>
<dbReference type="InterPro" id="IPR024788">
    <property type="entry name" value="Malectin-like_Carb-bd_dom"/>
</dbReference>
<sequence length="813" mass="91466">MEVLPSHKLLFRLSLLLPIHITSLMLISSAYSPPDNYFINCGANSKTNVTTSGTRTRVFIGDRGFLVGKAETVKNNNPTASTSLDLYQAARIFRHQALYKFNIYQTGTYIVRLHFFVFMSLYTDRPIPRFNVSVFGHSLLTNYSFQNMTSSPKIEEFLLTIPKGKFKIFFVPYQNSSAFVNAIEVFLGPESFIPDEAPYITSQGAKNNYSHLSSKDELWRSWDPDYDYLQSPKNEASKLYKGVTPNYVPERITKYIAPAFVYRTARVFTDSSSNSSFPKITWSFPVNKNSKNFLRVHFSDVVSATPNDLWFNLSINRNFSLEINPYKITERMGVVPFYIDFVVDSDGLGFVNASISRVEDSRIQNAFLNGLEILEVVNQSGFTPPREIEVGKKKLSPAIIGPACSGAFFILVILVVLGLKFKKPGHDQILKVPLYGGFSSHGRLTQRGPNASLSPSLNLSLRVPFAKLQHATKNFSAKLLIGEGGFGKVYEGTLKDGRKVAVKRSEPGHGQGLEEFQTEIMVLSQIRHRHLVSLIGYCDERREMILVYEFMKNGTLRDHLYHSDNNSEKSTSRSELSWKQRLEICIGAAKGLHYLHTGPVGGIIHRDVKSTNILLDERYVAKVADFGLSKSGLPDLDNVPTGVKGSFGYLDPEYLTTLQLTKKSDVYSFGVVLLEVLCARPVIIKSPNQQEEVNLAEWGMQWQSKGQLERIIDPVLIGKIKPSSLRIFGDIAEKCLRANSTERPTMEDVLYYLNYALRLQETRMPREPFEESTTTTITSLELQLPVVLNFPANKDDNGLIGEDDSSDIEVSEV</sequence>
<accession>A0A8T1RGS2</accession>
<dbReference type="Pfam" id="PF12819">
    <property type="entry name" value="Malectin_like"/>
    <property type="match status" value="1"/>
</dbReference>
<feature type="transmembrane region" description="Helical" evidence="13">
    <location>
        <begin position="399"/>
        <end position="419"/>
    </location>
</feature>
<keyword evidence="2" id="KW-0723">Serine/threonine-protein kinase</keyword>
<dbReference type="GO" id="GO:0005524">
    <property type="term" value="F:ATP binding"/>
    <property type="evidence" value="ECO:0007669"/>
    <property type="project" value="UniProtKB-UniRule"/>
</dbReference>
<evidence type="ECO:0000256" key="13">
    <source>
        <dbReference type="SAM" id="Phobius"/>
    </source>
</evidence>
<comment type="subcellular location">
    <subcellularLocation>
        <location evidence="1">Membrane</location>
        <topology evidence="1">Single-pass type I membrane protein</topology>
    </subcellularLocation>
</comment>
<dbReference type="PANTHER" id="PTHR45631">
    <property type="entry name" value="OS07G0107800 PROTEIN-RELATED"/>
    <property type="match status" value="1"/>
</dbReference>
<evidence type="ECO:0000313" key="15">
    <source>
        <dbReference type="EMBL" id="KAG6666157.1"/>
    </source>
</evidence>
<keyword evidence="16" id="KW-1185">Reference proteome</keyword>
<dbReference type="PROSITE" id="PS00108">
    <property type="entry name" value="PROTEIN_KINASE_ST"/>
    <property type="match status" value="1"/>
</dbReference>
<dbReference type="AlphaFoldDB" id="A0A8T1RGS2"/>
<keyword evidence="11" id="KW-0325">Glycoprotein</keyword>
<evidence type="ECO:0000256" key="1">
    <source>
        <dbReference type="ARBA" id="ARBA00004479"/>
    </source>
</evidence>
<dbReference type="Pfam" id="PF07714">
    <property type="entry name" value="PK_Tyr_Ser-Thr"/>
    <property type="match status" value="1"/>
</dbReference>
<keyword evidence="3" id="KW-0808">Transferase</keyword>
<evidence type="ECO:0000256" key="2">
    <source>
        <dbReference type="ARBA" id="ARBA00022527"/>
    </source>
</evidence>
<organism evidence="15 16">
    <name type="scientific">Carya illinoinensis</name>
    <name type="common">Pecan</name>
    <dbReference type="NCBI Taxonomy" id="32201"/>
    <lineage>
        <taxon>Eukaryota</taxon>
        <taxon>Viridiplantae</taxon>
        <taxon>Streptophyta</taxon>
        <taxon>Embryophyta</taxon>
        <taxon>Tracheophyta</taxon>
        <taxon>Spermatophyta</taxon>
        <taxon>Magnoliopsida</taxon>
        <taxon>eudicotyledons</taxon>
        <taxon>Gunneridae</taxon>
        <taxon>Pentapetalae</taxon>
        <taxon>rosids</taxon>
        <taxon>fabids</taxon>
        <taxon>Fagales</taxon>
        <taxon>Juglandaceae</taxon>
        <taxon>Carya</taxon>
    </lineage>
</organism>
<keyword evidence="6 12" id="KW-0547">Nucleotide-binding</keyword>
<evidence type="ECO:0000313" key="16">
    <source>
        <dbReference type="Proteomes" id="UP000811609"/>
    </source>
</evidence>
<feature type="domain" description="Protein kinase" evidence="14">
    <location>
        <begin position="475"/>
        <end position="757"/>
    </location>
</feature>
<dbReference type="FunFam" id="1.10.510.10:FF:000252">
    <property type="entry name" value="Receptor-like protein kinase FERONIA"/>
    <property type="match status" value="1"/>
</dbReference>
<dbReference type="EMBL" id="CM031809">
    <property type="protein sequence ID" value="KAG6666157.1"/>
    <property type="molecule type" value="Genomic_DNA"/>
</dbReference>
<dbReference type="Proteomes" id="UP000811609">
    <property type="component" value="Chromosome 1"/>
</dbReference>
<dbReference type="GO" id="GO:0016020">
    <property type="term" value="C:membrane"/>
    <property type="evidence" value="ECO:0007669"/>
    <property type="project" value="UniProtKB-SubCell"/>
</dbReference>
<evidence type="ECO:0000256" key="11">
    <source>
        <dbReference type="ARBA" id="ARBA00023180"/>
    </source>
</evidence>
<evidence type="ECO:0000256" key="10">
    <source>
        <dbReference type="ARBA" id="ARBA00023136"/>
    </source>
</evidence>
<evidence type="ECO:0000256" key="5">
    <source>
        <dbReference type="ARBA" id="ARBA00022729"/>
    </source>
</evidence>
<evidence type="ECO:0000256" key="9">
    <source>
        <dbReference type="ARBA" id="ARBA00022989"/>
    </source>
</evidence>
<dbReference type="InterPro" id="IPR008271">
    <property type="entry name" value="Ser/Thr_kinase_AS"/>
</dbReference>
<reference evidence="15" key="1">
    <citation type="submission" date="2020-12" db="EMBL/GenBank/DDBJ databases">
        <title>WGS assembly of Carya illinoinensis cv. Pawnee.</title>
        <authorList>
            <person name="Platts A."/>
            <person name="Shu S."/>
            <person name="Wright S."/>
            <person name="Barry K."/>
            <person name="Edger P."/>
            <person name="Pires J.C."/>
            <person name="Schmutz J."/>
        </authorList>
    </citation>
    <scope>NUCLEOTIDE SEQUENCE</scope>
    <source>
        <tissue evidence="15">Leaf</tissue>
    </source>
</reference>
<keyword evidence="9 13" id="KW-1133">Transmembrane helix</keyword>
<dbReference type="SMART" id="SM00220">
    <property type="entry name" value="S_TKc"/>
    <property type="match status" value="1"/>
</dbReference>
<dbReference type="InterPro" id="IPR017441">
    <property type="entry name" value="Protein_kinase_ATP_BS"/>
</dbReference>
<evidence type="ECO:0000259" key="14">
    <source>
        <dbReference type="PROSITE" id="PS50011"/>
    </source>
</evidence>
<evidence type="ECO:0000256" key="7">
    <source>
        <dbReference type="ARBA" id="ARBA00022777"/>
    </source>
</evidence>
<dbReference type="FunFam" id="3.30.200.20:FF:000039">
    <property type="entry name" value="receptor-like protein kinase FERONIA"/>
    <property type="match status" value="1"/>
</dbReference>
<keyword evidence="8 12" id="KW-0067">ATP-binding</keyword>
<dbReference type="GO" id="GO:0004674">
    <property type="term" value="F:protein serine/threonine kinase activity"/>
    <property type="evidence" value="ECO:0007669"/>
    <property type="project" value="UniProtKB-KW"/>
</dbReference>
<evidence type="ECO:0000256" key="4">
    <source>
        <dbReference type="ARBA" id="ARBA00022692"/>
    </source>
</evidence>
<evidence type="ECO:0000256" key="6">
    <source>
        <dbReference type="ARBA" id="ARBA00022741"/>
    </source>
</evidence>
<evidence type="ECO:0000256" key="8">
    <source>
        <dbReference type="ARBA" id="ARBA00022840"/>
    </source>
</evidence>
<keyword evidence="7" id="KW-0418">Kinase</keyword>
<dbReference type="CDD" id="cd14066">
    <property type="entry name" value="STKc_IRAK"/>
    <property type="match status" value="1"/>
</dbReference>
<evidence type="ECO:0000256" key="12">
    <source>
        <dbReference type="PROSITE-ProRule" id="PRU10141"/>
    </source>
</evidence>
<evidence type="ECO:0000256" key="3">
    <source>
        <dbReference type="ARBA" id="ARBA00022679"/>
    </source>
</evidence>
<proteinExistence type="predicted"/>
<dbReference type="PANTHER" id="PTHR45631:SF68">
    <property type="entry name" value="REPEAT FAMILY PROTEIN, PUTATIVE, EXPRESSED-RELATED"/>
    <property type="match status" value="1"/>
</dbReference>